<name>A0ACC2PA72_9HYME</name>
<proteinExistence type="predicted"/>
<evidence type="ECO:0000313" key="1">
    <source>
        <dbReference type="EMBL" id="KAJ8679751.1"/>
    </source>
</evidence>
<sequence length="419" mass="46992">MASTSGNQGQKSVPMSTETQVTSYASATSTRVRPGKEQAIVIDAKEGLCNDDYLDGLEDLIELSNVRYISKISGNRICIFLSTEEIVKQLVDKRIQVQEYELKIRSWIEKNRRVVISNVNPTIPNDIILRALKEKGINPVSTIIDVKASLTKPGRGHIQSFRRQTYIKEEEEKLLPESLMIHHDNVNYWIYFTTDSTNCYICKQSGHIAKMCPSHINTTGAEFPALGNNNNLQPSHSQTDSVQGKHTNNNTPQVAAVKRPLETSSSSSGSVTTENTEPKVDDQLDNSKKQNAGDKKKLLDDKEFFHKPKPKKMRNSDNPGDENSDTDAETIAEATNQEQFEEFLEKSKGSTSLESLLREYTRQPKAMILKIQQVYSTSTDGVLKARLTKLRKKIKKIQDPNSKDSESESETSTQNSIHG</sequence>
<keyword evidence="2" id="KW-1185">Reference proteome</keyword>
<accession>A0ACC2PA72</accession>
<protein>
    <submittedName>
        <fullName evidence="1">Uncharacterized protein</fullName>
    </submittedName>
</protein>
<comment type="caution">
    <text evidence="1">The sequence shown here is derived from an EMBL/GenBank/DDBJ whole genome shotgun (WGS) entry which is preliminary data.</text>
</comment>
<evidence type="ECO:0000313" key="2">
    <source>
        <dbReference type="Proteomes" id="UP001239111"/>
    </source>
</evidence>
<gene>
    <name evidence="1" type="ORF">QAD02_015538</name>
</gene>
<organism evidence="1 2">
    <name type="scientific">Eretmocerus hayati</name>
    <dbReference type="NCBI Taxonomy" id="131215"/>
    <lineage>
        <taxon>Eukaryota</taxon>
        <taxon>Metazoa</taxon>
        <taxon>Ecdysozoa</taxon>
        <taxon>Arthropoda</taxon>
        <taxon>Hexapoda</taxon>
        <taxon>Insecta</taxon>
        <taxon>Pterygota</taxon>
        <taxon>Neoptera</taxon>
        <taxon>Endopterygota</taxon>
        <taxon>Hymenoptera</taxon>
        <taxon>Apocrita</taxon>
        <taxon>Proctotrupomorpha</taxon>
        <taxon>Chalcidoidea</taxon>
        <taxon>Aphelinidae</taxon>
        <taxon>Aphelininae</taxon>
        <taxon>Eretmocerus</taxon>
    </lineage>
</organism>
<dbReference type="Proteomes" id="UP001239111">
    <property type="component" value="Chromosome 2"/>
</dbReference>
<reference evidence="1" key="1">
    <citation type="submission" date="2023-04" db="EMBL/GenBank/DDBJ databases">
        <title>A chromosome-level genome assembly of the parasitoid wasp Eretmocerus hayati.</title>
        <authorList>
            <person name="Zhong Y."/>
            <person name="Liu S."/>
            <person name="Liu Y."/>
        </authorList>
    </citation>
    <scope>NUCLEOTIDE SEQUENCE</scope>
    <source>
        <strain evidence="1">ZJU_SS_LIU_2023</strain>
    </source>
</reference>
<dbReference type="EMBL" id="CM056742">
    <property type="protein sequence ID" value="KAJ8679751.1"/>
    <property type="molecule type" value="Genomic_DNA"/>
</dbReference>